<proteinExistence type="predicted"/>
<feature type="domain" description="UDP-glucuronate decarboxylase N-terminal" evidence="1">
    <location>
        <begin position="8"/>
        <end position="77"/>
    </location>
</feature>
<reference evidence="2" key="2">
    <citation type="submission" date="2025-09" db="UniProtKB">
        <authorList>
            <consortium name="Ensembl"/>
        </authorList>
    </citation>
    <scope>IDENTIFICATION</scope>
</reference>
<keyword evidence="3" id="KW-1185">Reference proteome</keyword>
<sequence length="105" mass="11886">MLSQPLLCLASSVSCRSMKLLLHIALLTYVASVWDNLVNMRSIQENGELRIESRIEEIIEPLREKIGDLEKSFTEKYSPVKFLSEKDCKRILVTGGMGFLALRNG</sequence>
<name>A0A8C6FFI3_MOSMO</name>
<accession>A0A8C6FFI3</accession>
<dbReference type="Proteomes" id="UP000694544">
    <property type="component" value="Unplaced"/>
</dbReference>
<dbReference type="GeneTree" id="ENSGT00960000192934"/>
<evidence type="ECO:0000313" key="3">
    <source>
        <dbReference type="Proteomes" id="UP000694544"/>
    </source>
</evidence>
<organism evidence="2 3">
    <name type="scientific">Moschus moschiferus</name>
    <name type="common">Siberian musk deer</name>
    <name type="synonym">Moschus sibiricus</name>
    <dbReference type="NCBI Taxonomy" id="68415"/>
    <lineage>
        <taxon>Eukaryota</taxon>
        <taxon>Metazoa</taxon>
        <taxon>Chordata</taxon>
        <taxon>Craniata</taxon>
        <taxon>Vertebrata</taxon>
        <taxon>Euteleostomi</taxon>
        <taxon>Mammalia</taxon>
        <taxon>Eutheria</taxon>
        <taxon>Laurasiatheria</taxon>
        <taxon>Artiodactyla</taxon>
        <taxon>Ruminantia</taxon>
        <taxon>Pecora</taxon>
        <taxon>Moschidae</taxon>
        <taxon>Moschus</taxon>
    </lineage>
</organism>
<dbReference type="AlphaFoldDB" id="A0A8C6FFI3"/>
<evidence type="ECO:0000313" key="2">
    <source>
        <dbReference type="Ensembl" id="ENSMMSP00000002377.1"/>
    </source>
</evidence>
<dbReference type="InterPro" id="IPR021761">
    <property type="entry name" value="UXS1_N"/>
</dbReference>
<protein>
    <recommendedName>
        <fullName evidence="1">UDP-glucuronate decarboxylase N-terminal domain-containing protein</fullName>
    </recommendedName>
</protein>
<dbReference type="Pfam" id="PF11803">
    <property type="entry name" value="UXS1_N"/>
    <property type="match status" value="1"/>
</dbReference>
<reference evidence="2" key="1">
    <citation type="submission" date="2025-08" db="UniProtKB">
        <authorList>
            <consortium name="Ensembl"/>
        </authorList>
    </citation>
    <scope>IDENTIFICATION</scope>
</reference>
<dbReference type="Ensembl" id="ENSMMST00000002595.1">
    <property type="protein sequence ID" value="ENSMMSP00000002377.1"/>
    <property type="gene ID" value="ENSMMSG00000001861.1"/>
</dbReference>
<dbReference type="GO" id="GO:0048040">
    <property type="term" value="F:UDP-glucuronate decarboxylase activity"/>
    <property type="evidence" value="ECO:0007669"/>
    <property type="project" value="InterPro"/>
</dbReference>
<evidence type="ECO:0000259" key="1">
    <source>
        <dbReference type="Pfam" id="PF11803"/>
    </source>
</evidence>